<reference evidence="1 2" key="1">
    <citation type="submission" date="2015-10" db="EMBL/GenBank/DDBJ databases">
        <title>Genome analyses suggest a sexual origin of heterokaryosis in a supposedly ancient asexual fungus.</title>
        <authorList>
            <person name="Ropars J."/>
            <person name="Sedzielewska K."/>
            <person name="Noel J."/>
            <person name="Charron P."/>
            <person name="Farinelli L."/>
            <person name="Marton T."/>
            <person name="Kruger M."/>
            <person name="Pelin A."/>
            <person name="Brachmann A."/>
            <person name="Corradi N."/>
        </authorList>
    </citation>
    <scope>NUCLEOTIDE SEQUENCE [LARGE SCALE GENOMIC DNA]</scope>
    <source>
        <strain evidence="1 2">A4</strain>
    </source>
</reference>
<evidence type="ECO:0000313" key="2">
    <source>
        <dbReference type="Proteomes" id="UP000234323"/>
    </source>
</evidence>
<dbReference type="Proteomes" id="UP000234323">
    <property type="component" value="Unassembled WGS sequence"/>
</dbReference>
<name>A0A2I1GZF3_9GLOM</name>
<dbReference type="AlphaFoldDB" id="A0A2I1GZF3"/>
<dbReference type="VEuPathDB" id="FungiDB:RhiirFUN_018720"/>
<accession>A0A2I1GZF3</accession>
<dbReference type="EMBL" id="LLXI01001119">
    <property type="protein sequence ID" value="PKY52006.1"/>
    <property type="molecule type" value="Genomic_DNA"/>
</dbReference>
<sequence length="196" mass="22645">MSLSSANEPVLQEIFEFSLPSKYRVPELCLVMNKNVRKGNGRFGFVDMFVLGDETNVIIELKYIQLAGLLRDINEKQTKTFSSIELSKLDKIIEKEDEKSLLERKYVHYVKNMKKYKQTTIEEILKNGTNQLLRYINIIIKGKATKDSAGICDERIEVMNSNSHKLIGFIIVVIGSRRIIGRCVNEISFNYKFKIK</sequence>
<proteinExistence type="predicted"/>
<gene>
    <name evidence="1" type="ORF">RhiirA4_469362</name>
</gene>
<evidence type="ECO:0000313" key="1">
    <source>
        <dbReference type="EMBL" id="PKY52006.1"/>
    </source>
</evidence>
<protein>
    <submittedName>
        <fullName evidence="1">Uncharacterized protein</fullName>
    </submittedName>
</protein>
<keyword evidence="2" id="KW-1185">Reference proteome</keyword>
<dbReference type="VEuPathDB" id="FungiDB:FUN_017808"/>
<organism evidence="1 2">
    <name type="scientific">Rhizophagus irregularis</name>
    <dbReference type="NCBI Taxonomy" id="588596"/>
    <lineage>
        <taxon>Eukaryota</taxon>
        <taxon>Fungi</taxon>
        <taxon>Fungi incertae sedis</taxon>
        <taxon>Mucoromycota</taxon>
        <taxon>Glomeromycotina</taxon>
        <taxon>Glomeromycetes</taxon>
        <taxon>Glomerales</taxon>
        <taxon>Glomeraceae</taxon>
        <taxon>Rhizophagus</taxon>
    </lineage>
</organism>
<dbReference type="VEuPathDB" id="FungiDB:RhiirA1_448252"/>
<comment type="caution">
    <text evidence="1">The sequence shown here is derived from an EMBL/GenBank/DDBJ whole genome shotgun (WGS) entry which is preliminary data.</text>
</comment>